<evidence type="ECO:0000259" key="1">
    <source>
        <dbReference type="PROSITE" id="PS51750"/>
    </source>
</evidence>
<dbReference type="InterPro" id="IPR058744">
    <property type="entry name" value="BstA-like_C"/>
</dbReference>
<proteinExistence type="predicted"/>
<dbReference type="EMBL" id="QRFF01000002">
    <property type="protein sequence ID" value="KAA3502571.1"/>
    <property type="molecule type" value="Genomic_DNA"/>
</dbReference>
<evidence type="ECO:0000313" key="3">
    <source>
        <dbReference type="Proteomes" id="UP000473658"/>
    </source>
</evidence>
<dbReference type="Pfam" id="PF26567">
    <property type="entry name" value="BstA_C"/>
    <property type="match status" value="1"/>
</dbReference>
<evidence type="ECO:0000313" key="2">
    <source>
        <dbReference type="EMBL" id="KAA3502571.1"/>
    </source>
</evidence>
<sequence length="256" mass="29450">MQYAMQVFEYENNDQFNVIERGGEPWFMLNEVCKKVDIVNPADAASRLDDDEKDTIGITDSIGRPRRAIIINESGLYSIILRSTKPEAKRFKKWITSEVLPTIRKTGGYHGKMPAFIRRYNANWDRVSPGYFSVISELVIRLWGRLEMVGHTMRDIAPDGKQLRPDTSVGLLFSKWLKVNHPTVCDNYGMYMHVTDEWEGEARQYPIGMLPLFIEFVDTVWIPEHAERYFNTRDPAALPHLPRLIAGTNFKAIPAA</sequence>
<reference evidence="2 3" key="1">
    <citation type="submission" date="2018-08" db="EMBL/GenBank/DDBJ databases">
        <title>Crown Gall in kiwifruit.</title>
        <authorList>
            <person name="Visnovsky S.B."/>
            <person name="Pitman A.R."/>
        </authorList>
    </citation>
    <scope>NUCLEOTIDE SEQUENCE [LARGE SCALE GENOMIC DNA]</scope>
    <source>
        <strain evidence="2 3">SBV_302_78_2</strain>
    </source>
</reference>
<dbReference type="AlphaFoldDB" id="A0AA88F1M2"/>
<dbReference type="Pfam" id="PF02498">
    <property type="entry name" value="Bro-N"/>
    <property type="match status" value="1"/>
</dbReference>
<organism evidence="2 3">
    <name type="scientific">Rhizobium rhizogenes</name>
    <name type="common">Agrobacterium rhizogenes</name>
    <dbReference type="NCBI Taxonomy" id="359"/>
    <lineage>
        <taxon>Bacteria</taxon>
        <taxon>Pseudomonadati</taxon>
        <taxon>Pseudomonadota</taxon>
        <taxon>Alphaproteobacteria</taxon>
        <taxon>Hyphomicrobiales</taxon>
        <taxon>Rhizobiaceae</taxon>
        <taxon>Rhizobium/Agrobacterium group</taxon>
        <taxon>Rhizobium</taxon>
    </lineage>
</organism>
<dbReference type="SMART" id="SM01040">
    <property type="entry name" value="Bro-N"/>
    <property type="match status" value="1"/>
</dbReference>
<comment type="caution">
    <text evidence="2">The sequence shown here is derived from an EMBL/GenBank/DDBJ whole genome shotgun (WGS) entry which is preliminary data.</text>
</comment>
<dbReference type="PROSITE" id="PS51750">
    <property type="entry name" value="BRO_N"/>
    <property type="match status" value="1"/>
</dbReference>
<accession>A0AA88F1M2</accession>
<dbReference type="InterPro" id="IPR003497">
    <property type="entry name" value="BRO_N_domain"/>
</dbReference>
<dbReference type="PANTHER" id="PTHR36180:SF2">
    <property type="entry name" value="BRO FAMILY PROTEIN"/>
    <property type="match status" value="1"/>
</dbReference>
<name>A0AA88F1M2_RHIRH</name>
<gene>
    <name evidence="2" type="ORF">DXM27_06155</name>
</gene>
<protein>
    <recommendedName>
        <fullName evidence="1">Bro-N domain-containing protein</fullName>
    </recommendedName>
</protein>
<dbReference type="PANTHER" id="PTHR36180">
    <property type="entry name" value="DNA-BINDING PROTEIN-RELATED-RELATED"/>
    <property type="match status" value="1"/>
</dbReference>
<dbReference type="Proteomes" id="UP000473658">
    <property type="component" value="Unassembled WGS sequence"/>
</dbReference>
<feature type="domain" description="Bro-N" evidence="1">
    <location>
        <begin position="2"/>
        <end position="107"/>
    </location>
</feature>